<dbReference type="EMBL" id="FPHQ01000149">
    <property type="protein sequence ID" value="SFV76928.1"/>
    <property type="molecule type" value="Genomic_DNA"/>
</dbReference>
<evidence type="ECO:0000256" key="5">
    <source>
        <dbReference type="ARBA" id="ARBA00022801"/>
    </source>
</evidence>
<dbReference type="CDD" id="cd23081">
    <property type="entry name" value="cpPDZ_EcRseP-like"/>
    <property type="match status" value="1"/>
</dbReference>
<keyword evidence="4 10" id="KW-0812">Transmembrane</keyword>
<keyword evidence="6" id="KW-0862">Zinc</keyword>
<evidence type="ECO:0000256" key="3">
    <source>
        <dbReference type="ARBA" id="ARBA00022670"/>
    </source>
</evidence>
<dbReference type="Pfam" id="PF02163">
    <property type="entry name" value="Peptidase_M50"/>
    <property type="match status" value="1"/>
</dbReference>
<evidence type="ECO:0000256" key="10">
    <source>
        <dbReference type="SAM" id="Phobius"/>
    </source>
</evidence>
<accession>A0A1W1D8I9</accession>
<keyword evidence="5" id="KW-0378">Hydrolase</keyword>
<dbReference type="NCBIfam" id="TIGR00054">
    <property type="entry name" value="RIP metalloprotease RseP"/>
    <property type="match status" value="1"/>
</dbReference>
<dbReference type="AlphaFoldDB" id="A0A1W1D8I9"/>
<proteinExistence type="predicted"/>
<evidence type="ECO:0000313" key="12">
    <source>
        <dbReference type="EMBL" id="SFV76928.1"/>
    </source>
</evidence>
<feature type="transmembrane region" description="Helical" evidence="10">
    <location>
        <begin position="240"/>
        <end position="260"/>
    </location>
</feature>
<protein>
    <submittedName>
        <fullName evidence="12">Membrane-associated zinc metalloprotease</fullName>
    </submittedName>
</protein>
<evidence type="ECO:0000259" key="11">
    <source>
        <dbReference type="SMART" id="SM00228"/>
    </source>
</evidence>
<dbReference type="Gene3D" id="2.30.42.10">
    <property type="match status" value="2"/>
</dbReference>
<evidence type="ECO:0000256" key="9">
    <source>
        <dbReference type="ARBA" id="ARBA00023136"/>
    </source>
</evidence>
<organism evidence="12">
    <name type="scientific">hydrothermal vent metagenome</name>
    <dbReference type="NCBI Taxonomy" id="652676"/>
    <lineage>
        <taxon>unclassified sequences</taxon>
        <taxon>metagenomes</taxon>
        <taxon>ecological metagenomes</taxon>
    </lineage>
</organism>
<dbReference type="GO" id="GO:0016020">
    <property type="term" value="C:membrane"/>
    <property type="evidence" value="ECO:0007669"/>
    <property type="project" value="UniProtKB-SubCell"/>
</dbReference>
<dbReference type="InterPro" id="IPR004387">
    <property type="entry name" value="Pept_M50_Zn"/>
</dbReference>
<keyword evidence="8 12" id="KW-0482">Metalloprotease</keyword>
<dbReference type="InterPro" id="IPR008915">
    <property type="entry name" value="Peptidase_M50"/>
</dbReference>
<dbReference type="GO" id="GO:0006508">
    <property type="term" value="P:proteolysis"/>
    <property type="evidence" value="ECO:0007669"/>
    <property type="project" value="UniProtKB-KW"/>
</dbReference>
<comment type="subcellular location">
    <subcellularLocation>
        <location evidence="2">Membrane</location>
        <topology evidence="2">Multi-pass membrane protein</topology>
    </subcellularLocation>
</comment>
<evidence type="ECO:0000256" key="4">
    <source>
        <dbReference type="ARBA" id="ARBA00022692"/>
    </source>
</evidence>
<feature type="transmembrane region" description="Helical" evidence="10">
    <location>
        <begin position="290"/>
        <end position="308"/>
    </location>
</feature>
<dbReference type="GO" id="GO:0004222">
    <property type="term" value="F:metalloendopeptidase activity"/>
    <property type="evidence" value="ECO:0007669"/>
    <property type="project" value="InterPro"/>
</dbReference>
<evidence type="ECO:0000256" key="6">
    <source>
        <dbReference type="ARBA" id="ARBA00022833"/>
    </source>
</evidence>
<dbReference type="SUPFAM" id="SSF50156">
    <property type="entry name" value="PDZ domain-like"/>
    <property type="match status" value="2"/>
</dbReference>
<dbReference type="SMART" id="SM00228">
    <property type="entry name" value="PDZ"/>
    <property type="match status" value="1"/>
</dbReference>
<feature type="domain" description="PDZ" evidence="11">
    <location>
        <begin position="78"/>
        <end position="147"/>
    </location>
</feature>
<dbReference type="PANTHER" id="PTHR42837:SF2">
    <property type="entry name" value="MEMBRANE METALLOPROTEASE ARASP2, CHLOROPLASTIC-RELATED"/>
    <property type="match status" value="1"/>
</dbReference>
<dbReference type="Pfam" id="PF17820">
    <property type="entry name" value="PDZ_6"/>
    <property type="match status" value="1"/>
</dbReference>
<reference evidence="12" key="1">
    <citation type="submission" date="2016-10" db="EMBL/GenBank/DDBJ databases">
        <authorList>
            <person name="de Groot N.N."/>
        </authorList>
    </citation>
    <scope>NUCLEOTIDE SEQUENCE</scope>
</reference>
<dbReference type="InterPro" id="IPR036034">
    <property type="entry name" value="PDZ_sf"/>
</dbReference>
<comment type="cofactor">
    <cofactor evidence="1">
        <name>Zn(2+)</name>
        <dbReference type="ChEBI" id="CHEBI:29105"/>
    </cofactor>
</comment>
<keyword evidence="3 12" id="KW-0645">Protease</keyword>
<evidence type="ECO:0000256" key="2">
    <source>
        <dbReference type="ARBA" id="ARBA00004141"/>
    </source>
</evidence>
<gene>
    <name evidence="12" type="ORF">MNB_SUP05-10-635</name>
</gene>
<evidence type="ECO:0000256" key="8">
    <source>
        <dbReference type="ARBA" id="ARBA00023049"/>
    </source>
</evidence>
<dbReference type="PANTHER" id="PTHR42837">
    <property type="entry name" value="REGULATOR OF SIGMA-E PROTEASE RSEP"/>
    <property type="match status" value="1"/>
</dbReference>
<dbReference type="InterPro" id="IPR041489">
    <property type="entry name" value="PDZ_6"/>
</dbReference>
<dbReference type="InterPro" id="IPR001478">
    <property type="entry name" value="PDZ"/>
</dbReference>
<keyword evidence="9 10" id="KW-0472">Membrane</keyword>
<evidence type="ECO:0000256" key="7">
    <source>
        <dbReference type="ARBA" id="ARBA00022989"/>
    </source>
</evidence>
<evidence type="ECO:0000256" key="1">
    <source>
        <dbReference type="ARBA" id="ARBA00001947"/>
    </source>
</evidence>
<keyword evidence="7 10" id="KW-1133">Transmembrane helix</keyword>
<sequence>MVKINSIAEHSGLQVGDQLLSINSQDTPTISEFSMSFIQALEGEILQLKTISKTSDLKTLTLDLKGDFLANPEQGIDQYLGFEFAMPSLEPIIDQVMNASAANLAGIQSNDKILQANGKVIDSWRDFVEVVKRNPNQAIQLQVERNHRIIELTLTPKNENGTPKAGVSVRVPEGYLDEWRVLVKKGVLDAFLSANVKVYQLTLLNLKIIKKMILGEVSLKQLSGPISIADYAGKTAQMGLISFLSFLALISIGLGLLNLLPIPLLDGGHLFFYLLEILKGSPVSQTFQQISIKLGLFVILSLTFVALYNDFLRLLP</sequence>
<name>A0A1W1D8I9_9ZZZZ</name>